<sequence>MTIQRDTLLCQYRYDPQDKIVGCDLLNQESIQRFYRKDRLATELQGQARYSMLEHEDQPLAHQLSQAGRVDSVLLATDLKHSVLHSLSSGVRQPSVFCPYGHRSPESGLSSLLGFNGQRRDPVTGHYLLGNGYRAFNPVLMRFNSPDSLSPFGKGGVNAYAYCMGDPVNKMDPTGGIALIAPGLSRLVYAPISTFRQIGKGLSAMKKSAMSRPHSASTSEVPKRTPRPSPLNALIDEAADEVKLRQIGKEYKAIKTADEPPAIARFAKSKNYSEQDLFAEDGFKNDPGVQKQYFHSQQPEAIERLRQADVKLLVATGVHVRKYPAHEAATRELISRIRWE</sequence>
<dbReference type="InterPro" id="IPR022385">
    <property type="entry name" value="Rhs_assc_core"/>
</dbReference>
<dbReference type="OrthoDB" id="5905222at2"/>
<dbReference type="EMBL" id="CABVIB010000012">
    <property type="protein sequence ID" value="VVO01361.1"/>
    <property type="molecule type" value="Genomic_DNA"/>
</dbReference>
<dbReference type="NCBIfam" id="TIGR03696">
    <property type="entry name" value="Rhs_assc_core"/>
    <property type="match status" value="1"/>
</dbReference>
<dbReference type="Proteomes" id="UP000326018">
    <property type="component" value="Unassembled WGS sequence"/>
</dbReference>
<evidence type="ECO:0000256" key="1">
    <source>
        <dbReference type="SAM" id="MobiDB-lite"/>
    </source>
</evidence>
<evidence type="ECO:0000313" key="3">
    <source>
        <dbReference type="Proteomes" id="UP000326018"/>
    </source>
</evidence>
<feature type="region of interest" description="Disordered" evidence="1">
    <location>
        <begin position="206"/>
        <end position="235"/>
    </location>
</feature>
<protein>
    <recommendedName>
        <fullName evidence="4">RHS repeat-associated core domain-containing protein</fullName>
    </recommendedName>
</protein>
<dbReference type="SUPFAM" id="SSF56399">
    <property type="entry name" value="ADP-ribosylation"/>
    <property type="match status" value="1"/>
</dbReference>
<evidence type="ECO:0000313" key="2">
    <source>
        <dbReference type="EMBL" id="VVO01361.1"/>
    </source>
</evidence>
<organism evidence="2 3">
    <name type="scientific">Pseudomonas fluorescens</name>
    <dbReference type="NCBI Taxonomy" id="294"/>
    <lineage>
        <taxon>Bacteria</taxon>
        <taxon>Pseudomonadati</taxon>
        <taxon>Pseudomonadota</taxon>
        <taxon>Gammaproteobacteria</taxon>
        <taxon>Pseudomonadales</taxon>
        <taxon>Pseudomonadaceae</taxon>
        <taxon>Pseudomonas</taxon>
    </lineage>
</organism>
<gene>
    <name evidence="2" type="ORF">PS712_02698</name>
</gene>
<reference evidence="2 3" key="1">
    <citation type="submission" date="2019-09" db="EMBL/GenBank/DDBJ databases">
        <authorList>
            <person name="Chandra G."/>
            <person name="Truman W A."/>
        </authorList>
    </citation>
    <scope>NUCLEOTIDE SEQUENCE [LARGE SCALE GENOMIC DNA]</scope>
    <source>
        <strain evidence="2">PS712</strain>
    </source>
</reference>
<dbReference type="RefSeq" id="WP_150702753.1">
    <property type="nucleotide sequence ID" value="NZ_CABVIB010000012.1"/>
</dbReference>
<accession>A0A5E7CAZ1</accession>
<dbReference type="AlphaFoldDB" id="A0A5E7CAZ1"/>
<proteinExistence type="predicted"/>
<dbReference type="Gene3D" id="2.180.10.10">
    <property type="entry name" value="RHS repeat-associated core"/>
    <property type="match status" value="1"/>
</dbReference>
<name>A0A5E7CAZ1_PSEFL</name>
<evidence type="ECO:0008006" key="4">
    <source>
        <dbReference type="Google" id="ProtNLM"/>
    </source>
</evidence>